<evidence type="ECO:0000313" key="2">
    <source>
        <dbReference type="EMBL" id="KAF0976879.1"/>
    </source>
</evidence>
<dbReference type="VEuPathDB" id="AmoebaDB:NfTy_068610"/>
<dbReference type="OrthoDB" id="10251675at2759"/>
<evidence type="ECO:0000313" key="3">
    <source>
        <dbReference type="Proteomes" id="UP000444721"/>
    </source>
</evidence>
<sequence length="376" mass="44395">MFSRNVIGREEEHNSSSLLKKPKITNQMIIEKLNTLMSPEKRSRIVKKTRSGGENKELIHELDNLVLKDDKPVLAQVDILKKELVEFVSENAKPNTSEIIEHSVQPKTYFSQQEITKIRSIYKNSVFFKNSSAKPENYFLNYNVLVHKSKDQNDLYYIGHQLLKFILTKYFNQHLNLVVEENPEDNKKSLNIINDEITKEFQVQDHLMEYFLNQRQLFYLYSRQNNLYELDPFFKQIDFTSADFIDRTAHERLFKSLIGNIYMNVESFDVMMNHILYPFVVKEFIPSFTELIQNNLSQISTKRPFQKQMSIVEQFEYFHTRHYKSLPTYTSVATVGNDIQMVQVYSNNNQLLSIGYGKDYQTAKEDAARRAILHFC</sequence>
<organism evidence="2 3">
    <name type="scientific">Naegleria fowleri</name>
    <name type="common">Brain eating amoeba</name>
    <dbReference type="NCBI Taxonomy" id="5763"/>
    <lineage>
        <taxon>Eukaryota</taxon>
        <taxon>Discoba</taxon>
        <taxon>Heterolobosea</taxon>
        <taxon>Tetramitia</taxon>
        <taxon>Eutetramitia</taxon>
        <taxon>Vahlkampfiidae</taxon>
        <taxon>Naegleria</taxon>
    </lineage>
</organism>
<name>A0A6A5BVB8_NAEFO</name>
<proteinExistence type="predicted"/>
<gene>
    <name evidence="2" type="ORF">FDP41_004174</name>
</gene>
<dbReference type="EMBL" id="VFQX01000036">
    <property type="protein sequence ID" value="KAF0976879.1"/>
    <property type="molecule type" value="Genomic_DNA"/>
</dbReference>
<dbReference type="OMA" id="VEQFEYF"/>
<dbReference type="GeneID" id="68111392"/>
<dbReference type="AlphaFoldDB" id="A0A6A5BVB8"/>
<dbReference type="Proteomes" id="UP000444721">
    <property type="component" value="Unassembled WGS sequence"/>
</dbReference>
<dbReference type="RefSeq" id="XP_044561592.1">
    <property type="nucleotide sequence ID" value="XM_044707560.1"/>
</dbReference>
<dbReference type="VEuPathDB" id="AmoebaDB:FDP41_004174"/>
<comment type="caution">
    <text evidence="2">The sequence shown here is derived from an EMBL/GenBank/DDBJ whole genome shotgun (WGS) entry which is preliminary data.</text>
</comment>
<dbReference type="SUPFAM" id="SSF54768">
    <property type="entry name" value="dsRNA-binding domain-like"/>
    <property type="match status" value="1"/>
</dbReference>
<evidence type="ECO:0000256" key="1">
    <source>
        <dbReference type="SAM" id="MobiDB-lite"/>
    </source>
</evidence>
<dbReference type="VEuPathDB" id="AmoebaDB:NF0041950"/>
<accession>A0A6A5BVB8</accession>
<feature type="region of interest" description="Disordered" evidence="1">
    <location>
        <begin position="1"/>
        <end position="20"/>
    </location>
</feature>
<keyword evidence="3" id="KW-1185">Reference proteome</keyword>
<reference evidence="2 3" key="1">
    <citation type="journal article" date="2019" name="Sci. Rep.">
        <title>Nanopore sequencing improves the draft genome of the human pathogenic amoeba Naegleria fowleri.</title>
        <authorList>
            <person name="Liechti N."/>
            <person name="Schurch N."/>
            <person name="Bruggmann R."/>
            <person name="Wittwer M."/>
        </authorList>
    </citation>
    <scope>NUCLEOTIDE SEQUENCE [LARGE SCALE GENOMIC DNA]</scope>
    <source>
        <strain evidence="2 3">ATCC 30894</strain>
    </source>
</reference>
<protein>
    <submittedName>
        <fullName evidence="2">Uncharacterized protein</fullName>
    </submittedName>
</protein>